<reference evidence="1 2" key="1">
    <citation type="submission" date="2018-03" db="EMBL/GenBank/DDBJ databases">
        <title>Genomic Encyclopedia of Archaeal and Bacterial Type Strains, Phase II (KMG-II): from individual species to whole genera.</title>
        <authorList>
            <person name="Goeker M."/>
        </authorList>
    </citation>
    <scope>NUCLEOTIDE SEQUENCE [LARGE SCALE GENOMIC DNA]</scope>
    <source>
        <strain evidence="1 2">DSM 100065</strain>
    </source>
</reference>
<comment type="caution">
    <text evidence="1">The sequence shown here is derived from an EMBL/GenBank/DDBJ whole genome shotgun (WGS) entry which is preliminary data.</text>
</comment>
<name>A0A2T1A608_9ACTN</name>
<evidence type="ECO:0000313" key="2">
    <source>
        <dbReference type="Proteomes" id="UP000237752"/>
    </source>
</evidence>
<sequence length="308" mass="34443">MDSMSPVHKALALAQRQGGVVTRAQLGDVRVGRRTIERFVSDGVWQRLDRSTVLTTPSRPSWDAYLWNAYLDDDCAVYGRTAAYLLGLDDDQSLPVQIAIDRSRRATKRVNAIYRRIDLTARQFRSLSGLRCVGLEDTVLDLCNEGTPHDVVAWITAVGQRRLTTPEKLLLALHRRPRIRHRALIEAVIREAAGGVHSVLEYQYADRVERPHGLPSGTPQAHPATESGAVDKWYEEYGLVVELDGLKWHTESFRDRARDNANTRSGQSSLRYGSRELFGDACGVAREVGGLLLQRTWPGPFISCPSCP</sequence>
<evidence type="ECO:0008006" key="3">
    <source>
        <dbReference type="Google" id="ProtNLM"/>
    </source>
</evidence>
<protein>
    <recommendedName>
        <fullName evidence="3">Transcriptional regulator, AbiEi antitoxin, Type IV TA system</fullName>
    </recommendedName>
</protein>
<keyword evidence="2" id="KW-1185">Reference proteome</keyword>
<evidence type="ECO:0000313" key="1">
    <source>
        <dbReference type="EMBL" id="PRZ44045.1"/>
    </source>
</evidence>
<dbReference type="Proteomes" id="UP000237752">
    <property type="component" value="Unassembled WGS sequence"/>
</dbReference>
<proteinExistence type="predicted"/>
<accession>A0A2T1A608</accession>
<dbReference type="AlphaFoldDB" id="A0A2T1A608"/>
<dbReference type="EMBL" id="PVUE01000001">
    <property type="protein sequence ID" value="PRZ44045.1"/>
    <property type="molecule type" value="Genomic_DNA"/>
</dbReference>
<organism evidence="1 2">
    <name type="scientific">Antricoccus suffuscus</name>
    <dbReference type="NCBI Taxonomy" id="1629062"/>
    <lineage>
        <taxon>Bacteria</taxon>
        <taxon>Bacillati</taxon>
        <taxon>Actinomycetota</taxon>
        <taxon>Actinomycetes</taxon>
        <taxon>Geodermatophilales</taxon>
        <taxon>Antricoccaceae</taxon>
        <taxon>Antricoccus</taxon>
    </lineage>
</organism>
<gene>
    <name evidence="1" type="ORF">CLV47_101169</name>
</gene>